<feature type="signal peptide" evidence="11">
    <location>
        <begin position="1"/>
        <end position="25"/>
    </location>
</feature>
<sequence>MKCTRTLKNLSLIAFSAIAIPYAAAQENTTTQDTSAWYGGLNVGQSRAKIDDASITNRLLTEGASAMSINNNDRDTGFKIFGGYQFNKNFSIESGYFDLGKFGYSATTTPPGTLNGSITLRGLNIDAIGFLPFTENFSGFGRLGLNYSQAKDSFSGSGLAAVASSDPGKHDLNYKVGMGLQYRLTQALAMRAEVERYRVDDAIGNKGDIDLYSIGLVYRFGEKTQMHAAVYRPAAPAPIPEPTPEVVVVINQPPAPPPPIKVVFAADSMFDFNRADMRSDGKRFLDEFSANLKSASFDLISVTGHTDRIGSHDYNMKLSTRRAEAVKSYLVEVAGIPSNKIDAKGVDGVDPVTKPEECKGNKVTKALIACLQPDRRVEVEVTGTKK</sequence>
<evidence type="ECO:0000256" key="5">
    <source>
        <dbReference type="ARBA" id="ARBA00023065"/>
    </source>
</evidence>
<dbReference type="InterPro" id="IPR000498">
    <property type="entry name" value="OmpA-like_TM_dom"/>
</dbReference>
<feature type="domain" description="OmpA-like" evidence="12">
    <location>
        <begin position="257"/>
        <end position="385"/>
    </location>
</feature>
<evidence type="ECO:0000313" key="14">
    <source>
        <dbReference type="Proteomes" id="UP000237839"/>
    </source>
</evidence>
<name>A0A2S9H0K5_9BURK</name>
<dbReference type="InterPro" id="IPR036737">
    <property type="entry name" value="OmpA-like_sf"/>
</dbReference>
<dbReference type="GO" id="GO:0015288">
    <property type="term" value="F:porin activity"/>
    <property type="evidence" value="ECO:0007669"/>
    <property type="project" value="UniProtKB-KW"/>
</dbReference>
<dbReference type="InterPro" id="IPR050330">
    <property type="entry name" value="Bact_OuterMem_StrucFunc"/>
</dbReference>
<dbReference type="CDD" id="cd07185">
    <property type="entry name" value="OmpA_C-like"/>
    <property type="match status" value="1"/>
</dbReference>
<keyword evidence="2" id="KW-0813">Transport</keyword>
<evidence type="ECO:0000256" key="8">
    <source>
        <dbReference type="ARBA" id="ARBA00023237"/>
    </source>
</evidence>
<keyword evidence="14" id="KW-1185">Reference proteome</keyword>
<keyword evidence="4 13" id="KW-0812">Transmembrane</keyword>
<dbReference type="InterPro" id="IPR011250">
    <property type="entry name" value="OMP/PagP_B-barrel"/>
</dbReference>
<evidence type="ECO:0000256" key="11">
    <source>
        <dbReference type="SAM" id="SignalP"/>
    </source>
</evidence>
<dbReference type="Pfam" id="PF01389">
    <property type="entry name" value="OmpA_membrane"/>
    <property type="match status" value="1"/>
</dbReference>
<dbReference type="Proteomes" id="UP000237839">
    <property type="component" value="Unassembled WGS sequence"/>
</dbReference>
<dbReference type="PRINTS" id="PR01021">
    <property type="entry name" value="OMPADOMAIN"/>
</dbReference>
<dbReference type="RefSeq" id="WP_105531588.1">
    <property type="nucleotide sequence ID" value="NZ_PUGF01000007.1"/>
</dbReference>
<comment type="caution">
    <text evidence="13">The sequence shown here is derived from an EMBL/GenBank/DDBJ whole genome shotgun (WGS) entry which is preliminary data.</text>
</comment>
<proteinExistence type="inferred from homology"/>
<keyword evidence="3" id="KW-1134">Transmembrane beta strand</keyword>
<protein>
    <submittedName>
        <fullName evidence="13">OmpA-like transmembrane domain</fullName>
    </submittedName>
</protein>
<dbReference type="Gene3D" id="2.40.160.20">
    <property type="match status" value="1"/>
</dbReference>
<gene>
    <name evidence="13" type="ORF">S2091_1902</name>
</gene>
<dbReference type="EMBL" id="PUGF01000007">
    <property type="protein sequence ID" value="PRC93515.1"/>
    <property type="molecule type" value="Genomic_DNA"/>
</dbReference>
<evidence type="ECO:0000256" key="9">
    <source>
        <dbReference type="PROSITE-ProRule" id="PRU00473"/>
    </source>
</evidence>
<keyword evidence="11" id="KW-0732">Signal</keyword>
<feature type="chain" id="PRO_5015467477" evidence="11">
    <location>
        <begin position="26"/>
        <end position="386"/>
    </location>
</feature>
<organism evidence="13 14">
    <name type="scientific">Solimicrobium silvestre</name>
    <dbReference type="NCBI Taxonomy" id="2099400"/>
    <lineage>
        <taxon>Bacteria</taxon>
        <taxon>Pseudomonadati</taxon>
        <taxon>Pseudomonadota</taxon>
        <taxon>Betaproteobacteria</taxon>
        <taxon>Burkholderiales</taxon>
        <taxon>Oxalobacteraceae</taxon>
        <taxon>Solimicrobium</taxon>
    </lineage>
</organism>
<keyword evidence="8" id="KW-0998">Cell outer membrane</keyword>
<dbReference type="SUPFAM" id="SSF56925">
    <property type="entry name" value="OMPA-like"/>
    <property type="match status" value="1"/>
</dbReference>
<evidence type="ECO:0000256" key="10">
    <source>
        <dbReference type="RuleBase" id="RU003859"/>
    </source>
</evidence>
<dbReference type="InterPro" id="IPR006664">
    <property type="entry name" value="OMP_bac"/>
</dbReference>
<dbReference type="PROSITE" id="PS51123">
    <property type="entry name" value="OMPA_2"/>
    <property type="match status" value="1"/>
</dbReference>
<evidence type="ECO:0000256" key="2">
    <source>
        <dbReference type="ARBA" id="ARBA00022448"/>
    </source>
</evidence>
<keyword evidence="7 9" id="KW-0472">Membrane</keyword>
<evidence type="ECO:0000256" key="6">
    <source>
        <dbReference type="ARBA" id="ARBA00023114"/>
    </source>
</evidence>
<evidence type="ECO:0000256" key="3">
    <source>
        <dbReference type="ARBA" id="ARBA00022452"/>
    </source>
</evidence>
<evidence type="ECO:0000256" key="1">
    <source>
        <dbReference type="ARBA" id="ARBA00004571"/>
    </source>
</evidence>
<evidence type="ECO:0000256" key="7">
    <source>
        <dbReference type="ARBA" id="ARBA00023136"/>
    </source>
</evidence>
<dbReference type="GO" id="GO:0006811">
    <property type="term" value="P:monoatomic ion transport"/>
    <property type="evidence" value="ECO:0007669"/>
    <property type="project" value="UniProtKB-KW"/>
</dbReference>
<dbReference type="SUPFAM" id="SSF103088">
    <property type="entry name" value="OmpA-like"/>
    <property type="match status" value="1"/>
</dbReference>
<dbReference type="PANTHER" id="PTHR30329:SF21">
    <property type="entry name" value="LIPOPROTEIN YIAD-RELATED"/>
    <property type="match status" value="1"/>
</dbReference>
<evidence type="ECO:0000259" key="12">
    <source>
        <dbReference type="PROSITE" id="PS51123"/>
    </source>
</evidence>
<evidence type="ECO:0000313" key="13">
    <source>
        <dbReference type="EMBL" id="PRC93515.1"/>
    </source>
</evidence>
<keyword evidence="5" id="KW-0406">Ion transport</keyword>
<keyword evidence="6" id="KW-0626">Porin</keyword>
<evidence type="ECO:0000256" key="4">
    <source>
        <dbReference type="ARBA" id="ARBA00022692"/>
    </source>
</evidence>
<dbReference type="AlphaFoldDB" id="A0A2S9H0K5"/>
<dbReference type="InterPro" id="IPR006665">
    <property type="entry name" value="OmpA-like"/>
</dbReference>
<accession>A0A2S9H0K5</accession>
<dbReference type="GO" id="GO:0046930">
    <property type="term" value="C:pore complex"/>
    <property type="evidence" value="ECO:0007669"/>
    <property type="project" value="UniProtKB-KW"/>
</dbReference>
<comment type="similarity">
    <text evidence="10">Belongs to the outer membrane OOP (TC 1.B.6) superfamily.</text>
</comment>
<dbReference type="GO" id="GO:0009279">
    <property type="term" value="C:cell outer membrane"/>
    <property type="evidence" value="ECO:0007669"/>
    <property type="project" value="UniProtKB-SubCell"/>
</dbReference>
<dbReference type="OrthoDB" id="5360144at2"/>
<dbReference type="PANTHER" id="PTHR30329">
    <property type="entry name" value="STATOR ELEMENT OF FLAGELLAR MOTOR COMPLEX"/>
    <property type="match status" value="1"/>
</dbReference>
<dbReference type="Gene3D" id="3.30.1330.60">
    <property type="entry name" value="OmpA-like domain"/>
    <property type="match status" value="1"/>
</dbReference>
<comment type="subcellular location">
    <subcellularLocation>
        <location evidence="1">Cell outer membrane</location>
        <topology evidence="1">Multi-pass membrane protein</topology>
    </subcellularLocation>
</comment>
<dbReference type="Pfam" id="PF00691">
    <property type="entry name" value="OmpA"/>
    <property type="match status" value="1"/>
</dbReference>
<reference evidence="13 14" key="1">
    <citation type="submission" date="2018-02" db="EMBL/GenBank/DDBJ databases">
        <title>Solimicrobium silvestre gen. nov., sp. nov., isolated from alpine forest soil.</title>
        <authorList>
            <person name="Margesin R."/>
            <person name="Albuquerque L."/>
            <person name="Zhang D.-C."/>
            <person name="Froufe H.J.C."/>
            <person name="Severino R."/>
            <person name="Roxo I."/>
            <person name="Egas C."/>
            <person name="Da Costa M.S."/>
        </authorList>
    </citation>
    <scope>NUCLEOTIDE SEQUENCE [LARGE SCALE GENOMIC DNA]</scope>
    <source>
        <strain evidence="13 14">S20-91</strain>
    </source>
</reference>